<evidence type="ECO:0000259" key="1">
    <source>
        <dbReference type="Pfam" id="PF00239"/>
    </source>
</evidence>
<dbReference type="InterPro" id="IPR036162">
    <property type="entry name" value="Resolvase-like_N_sf"/>
</dbReference>
<dbReference type="Proteomes" id="UP000294257">
    <property type="component" value="Unassembled WGS sequence"/>
</dbReference>
<evidence type="ECO:0000313" key="3">
    <source>
        <dbReference type="Proteomes" id="UP000294257"/>
    </source>
</evidence>
<dbReference type="AlphaFoldDB" id="A0A4Q7L9H6"/>
<dbReference type="GO" id="GO:0003677">
    <property type="term" value="F:DNA binding"/>
    <property type="evidence" value="ECO:0007669"/>
    <property type="project" value="InterPro"/>
</dbReference>
<sequence>MTTRTIPAPLVYGYVCSSLDRPDFIGSCKDTLADWCVREGWRLGGVFTDVGAPQESVDRVAFSGLLDALNMPRAAGVVVVDGAHLSPRAEIVFRLVRQIRQRNAAVLVMDGGLPTAAERLCRGQAVTPA</sequence>
<name>A0A4Q7L9H6_9PSEU</name>
<dbReference type="InterPro" id="IPR006119">
    <property type="entry name" value="Resolv_N"/>
</dbReference>
<organism evidence="2 3">
    <name type="scientific">Herbihabitans rhizosphaerae</name>
    <dbReference type="NCBI Taxonomy" id="1872711"/>
    <lineage>
        <taxon>Bacteria</taxon>
        <taxon>Bacillati</taxon>
        <taxon>Actinomycetota</taxon>
        <taxon>Actinomycetes</taxon>
        <taxon>Pseudonocardiales</taxon>
        <taxon>Pseudonocardiaceae</taxon>
        <taxon>Herbihabitans</taxon>
    </lineage>
</organism>
<protein>
    <submittedName>
        <fullName evidence="2">Resolvase-like protein</fullName>
    </submittedName>
</protein>
<dbReference type="Pfam" id="PF00239">
    <property type="entry name" value="Resolvase"/>
    <property type="match status" value="1"/>
</dbReference>
<gene>
    <name evidence="2" type="ORF">EV193_101978</name>
</gene>
<evidence type="ECO:0000313" key="2">
    <source>
        <dbReference type="EMBL" id="RZS45092.1"/>
    </source>
</evidence>
<dbReference type="GO" id="GO:0000150">
    <property type="term" value="F:DNA strand exchange activity"/>
    <property type="evidence" value="ECO:0007669"/>
    <property type="project" value="InterPro"/>
</dbReference>
<dbReference type="Gene3D" id="3.40.50.1390">
    <property type="entry name" value="Resolvase, N-terminal catalytic domain"/>
    <property type="match status" value="1"/>
</dbReference>
<dbReference type="EMBL" id="SGWQ01000001">
    <property type="protein sequence ID" value="RZS45092.1"/>
    <property type="molecule type" value="Genomic_DNA"/>
</dbReference>
<feature type="domain" description="Resolvase/invertase-type recombinase catalytic" evidence="1">
    <location>
        <begin position="16"/>
        <end position="115"/>
    </location>
</feature>
<proteinExistence type="predicted"/>
<comment type="caution">
    <text evidence="2">The sequence shown here is derived from an EMBL/GenBank/DDBJ whole genome shotgun (WGS) entry which is preliminary data.</text>
</comment>
<accession>A0A4Q7L9H6</accession>
<keyword evidence="3" id="KW-1185">Reference proteome</keyword>
<reference evidence="2 3" key="1">
    <citation type="submission" date="2019-02" db="EMBL/GenBank/DDBJ databases">
        <title>Genomic Encyclopedia of Type Strains, Phase IV (KMG-IV): sequencing the most valuable type-strain genomes for metagenomic binning, comparative biology and taxonomic classification.</title>
        <authorList>
            <person name="Goeker M."/>
        </authorList>
    </citation>
    <scope>NUCLEOTIDE SEQUENCE [LARGE SCALE GENOMIC DNA]</scope>
    <source>
        <strain evidence="2 3">DSM 101727</strain>
    </source>
</reference>
<dbReference type="RefSeq" id="WP_165401229.1">
    <property type="nucleotide sequence ID" value="NZ_SGWQ01000001.1"/>
</dbReference>